<keyword evidence="1" id="KW-0880">Kelch repeat</keyword>
<keyword evidence="3" id="KW-0808">Transferase</keyword>
<dbReference type="InterPro" id="IPR015915">
    <property type="entry name" value="Kelch-typ_b-propeller"/>
</dbReference>
<dbReference type="Gene3D" id="2.120.10.80">
    <property type="entry name" value="Kelch-type beta propeller"/>
    <property type="match status" value="2"/>
</dbReference>
<keyword evidence="7" id="KW-1185">Reference proteome</keyword>
<proteinExistence type="predicted"/>
<dbReference type="EC" id="2.4.2.-" evidence="3"/>
<accession>A0ABP0HVG8</accession>
<dbReference type="Gene3D" id="3.90.228.10">
    <property type="match status" value="1"/>
</dbReference>
<dbReference type="InterPro" id="IPR012317">
    <property type="entry name" value="Poly(ADP-ribose)pol_cat_dom"/>
</dbReference>
<name>A0ABP0HVG8_9DINO</name>
<dbReference type="EMBL" id="CAXAMN010001414">
    <property type="protein sequence ID" value="CAK8994212.1"/>
    <property type="molecule type" value="Genomic_DNA"/>
</dbReference>
<reference evidence="6 7" key="1">
    <citation type="submission" date="2024-02" db="EMBL/GenBank/DDBJ databases">
        <authorList>
            <person name="Chen Y."/>
            <person name="Shah S."/>
            <person name="Dougan E. K."/>
            <person name="Thang M."/>
            <person name="Chan C."/>
        </authorList>
    </citation>
    <scope>NUCLEOTIDE SEQUENCE [LARGE SCALE GENOMIC DNA]</scope>
</reference>
<dbReference type="Proteomes" id="UP001642484">
    <property type="component" value="Unassembled WGS sequence"/>
</dbReference>
<evidence type="ECO:0000256" key="1">
    <source>
        <dbReference type="ARBA" id="ARBA00022441"/>
    </source>
</evidence>
<comment type="caution">
    <text evidence="6">The sequence shown here is derived from an EMBL/GenBank/DDBJ whole genome shotgun (WGS) entry which is preliminary data.</text>
</comment>
<dbReference type="SUPFAM" id="SSF56399">
    <property type="entry name" value="ADP-ribosylation"/>
    <property type="match status" value="1"/>
</dbReference>
<dbReference type="Pfam" id="PF00644">
    <property type="entry name" value="PARP"/>
    <property type="match status" value="1"/>
</dbReference>
<protein>
    <recommendedName>
        <fullName evidence="3">Poly [ADP-ribose] polymerase</fullName>
        <shortName evidence="3">PARP</shortName>
        <ecNumber evidence="3">2.4.2.-</ecNumber>
    </recommendedName>
</protein>
<evidence type="ECO:0000259" key="5">
    <source>
        <dbReference type="PROSITE" id="PS51059"/>
    </source>
</evidence>
<evidence type="ECO:0000256" key="3">
    <source>
        <dbReference type="RuleBase" id="RU362114"/>
    </source>
</evidence>
<dbReference type="SUPFAM" id="SSF117281">
    <property type="entry name" value="Kelch motif"/>
    <property type="match status" value="2"/>
</dbReference>
<keyword evidence="3" id="KW-0520">NAD</keyword>
<evidence type="ECO:0000256" key="2">
    <source>
        <dbReference type="ARBA" id="ARBA00022737"/>
    </source>
</evidence>
<feature type="region of interest" description="Disordered" evidence="4">
    <location>
        <begin position="265"/>
        <end position="342"/>
    </location>
</feature>
<feature type="domain" description="PARP catalytic" evidence="5">
    <location>
        <begin position="10"/>
        <end position="233"/>
    </location>
</feature>
<keyword evidence="2" id="KW-0677">Repeat</keyword>
<dbReference type="InterPro" id="IPR006652">
    <property type="entry name" value="Kelch_1"/>
</dbReference>
<organism evidence="6 7">
    <name type="scientific">Durusdinium trenchii</name>
    <dbReference type="NCBI Taxonomy" id="1381693"/>
    <lineage>
        <taxon>Eukaryota</taxon>
        <taxon>Sar</taxon>
        <taxon>Alveolata</taxon>
        <taxon>Dinophyceae</taxon>
        <taxon>Suessiales</taxon>
        <taxon>Symbiodiniaceae</taxon>
        <taxon>Durusdinium</taxon>
    </lineage>
</organism>
<dbReference type="SMART" id="SM00612">
    <property type="entry name" value="Kelch"/>
    <property type="match status" value="5"/>
</dbReference>
<dbReference type="PROSITE" id="PS51059">
    <property type="entry name" value="PARP_CATALYTIC"/>
    <property type="match status" value="1"/>
</dbReference>
<dbReference type="PANTHER" id="PTHR24412">
    <property type="entry name" value="KELCH PROTEIN"/>
    <property type="match status" value="1"/>
</dbReference>
<gene>
    <name evidence="6" type="ORF">CCMP2556_LOCUS3549</name>
</gene>
<dbReference type="Pfam" id="PF01344">
    <property type="entry name" value="Kelch_1"/>
    <property type="match status" value="2"/>
</dbReference>
<evidence type="ECO:0000256" key="4">
    <source>
        <dbReference type="SAM" id="MobiDB-lite"/>
    </source>
</evidence>
<evidence type="ECO:0000313" key="6">
    <source>
        <dbReference type="EMBL" id="CAK8994212.1"/>
    </source>
</evidence>
<keyword evidence="3" id="KW-0328">Glycosyltransferase</keyword>
<dbReference type="PANTHER" id="PTHR24412:SF419">
    <property type="entry name" value="KELCH-LIKE PROTEIN 20"/>
    <property type="match status" value="1"/>
</dbReference>
<sequence length="686" mass="74575">MAPDGWPTGRPSHWCSEGRPPVRVELRPWCEEGMAICSYFYEAMPEGIQVERVERWENQANYMPFAAYRQAVRVGLGPAEEVELWLFHGTDAVDAVLENGFRISHAQLDSRHNRYGVGVYFARDPRLAHHFAQMSKSGKQTEICQVILARVVVGRCALKAPLKDQRQLLRPEHREPPTGFHSCTSNSAPGREVVVFPGSPGTPAYPAYVITYRMPRDSTRSTSLGNPYREQLLRVDFEDRASSQAFHRYQHHWRATLPRELRAERAERADGSAVRKAGQVPQPLSRRNSCEERRPATQRLASKRPSSAPRMSRRPGAERPAEPEPLEEPVPSIAAPETQEAPKEVPVKTLWIFDEEKSQKGVEVEVPLSCQARRRSAFAAAWREAAWHPAPPLPLAAAKLAAAQVPDMSAVMALGGADATGCSLDAVHVIDKGSFTWTALPPLSTPRQALASAATGGHVYALGGSWSATRSSVVATVEMFDVGTEQWVDVAPFQVPRAYHAAAAHEGRIYVVGGLNTEGRRLKSVECMDPREGIWRPAPSLLSPRSALATAVLDGLYALGGAEANTGAASARVEHLNVRMGSWMSVSPMPTARQGLAASALGGRHGVLLAIGGRRGAALSAVERYWPHSAAAPWATDCAPLPFPSRSALAAAALDEQTLLVLGGQADRGSTAPSPLSVVERYELHA</sequence>
<evidence type="ECO:0000313" key="7">
    <source>
        <dbReference type="Proteomes" id="UP001642484"/>
    </source>
</evidence>